<dbReference type="Pfam" id="PF10261">
    <property type="entry name" value="FIT"/>
    <property type="match status" value="1"/>
</dbReference>
<keyword evidence="5 9" id="KW-1133">Transmembrane helix</keyword>
<evidence type="ECO:0000256" key="8">
    <source>
        <dbReference type="SAM" id="MobiDB-lite"/>
    </source>
</evidence>
<dbReference type="OrthoDB" id="5579088at2759"/>
<dbReference type="GO" id="GO:0010945">
    <property type="term" value="F:coenzyme A diphosphatase activity"/>
    <property type="evidence" value="ECO:0007669"/>
    <property type="project" value="InterPro"/>
</dbReference>
<keyword evidence="2 9" id="KW-0812">Transmembrane</keyword>
<feature type="transmembrane region" description="Helical" evidence="9">
    <location>
        <begin position="282"/>
        <end position="302"/>
    </location>
</feature>
<reference evidence="10 11" key="1">
    <citation type="journal article" date="2019" name="Fungal Biol. Biotechnol.">
        <title>Draft genome sequence of fastidious pathogen Ceratobasidium theobromae, which causes vascular-streak dieback in Theobroma cacao.</title>
        <authorList>
            <person name="Ali S.S."/>
            <person name="Asman A."/>
            <person name="Shao J."/>
            <person name="Firmansyah A.P."/>
            <person name="Susilo A.W."/>
            <person name="Rosmana A."/>
            <person name="McMahon P."/>
            <person name="Junaid M."/>
            <person name="Guest D."/>
            <person name="Kheng T.Y."/>
            <person name="Meinhardt L.W."/>
            <person name="Bailey B.A."/>
        </authorList>
    </citation>
    <scope>NUCLEOTIDE SEQUENCE [LARGE SCALE GENOMIC DNA]</scope>
    <source>
        <strain evidence="10 11">CT2</strain>
    </source>
</reference>
<feature type="transmembrane region" description="Helical" evidence="9">
    <location>
        <begin position="308"/>
        <end position="328"/>
    </location>
</feature>
<feature type="transmembrane region" description="Helical" evidence="9">
    <location>
        <begin position="130"/>
        <end position="149"/>
    </location>
</feature>
<evidence type="ECO:0000256" key="6">
    <source>
        <dbReference type="ARBA" id="ARBA00023098"/>
    </source>
</evidence>
<protein>
    <submittedName>
        <fullName evidence="10">FIT family protein scs3</fullName>
    </submittedName>
</protein>
<gene>
    <name evidence="10" type="ORF">CTheo_3958</name>
</gene>
<dbReference type="GO" id="GO:0019915">
    <property type="term" value="P:lipid storage"/>
    <property type="evidence" value="ECO:0007669"/>
    <property type="project" value="InterPro"/>
</dbReference>
<evidence type="ECO:0000256" key="2">
    <source>
        <dbReference type="ARBA" id="ARBA00022692"/>
    </source>
</evidence>
<keyword evidence="4" id="KW-0256">Endoplasmic reticulum</keyword>
<evidence type="ECO:0000256" key="4">
    <source>
        <dbReference type="ARBA" id="ARBA00022824"/>
    </source>
</evidence>
<dbReference type="PANTHER" id="PTHR23129">
    <property type="entry name" value="ACYL-COENZYME A DIPHOSPHATASE FITM2"/>
    <property type="match status" value="1"/>
</dbReference>
<comment type="subcellular location">
    <subcellularLocation>
        <location evidence="1">Endoplasmic reticulum membrane</location>
        <topology evidence="1">Multi-pass membrane protein</topology>
    </subcellularLocation>
</comment>
<evidence type="ECO:0000256" key="9">
    <source>
        <dbReference type="SAM" id="Phobius"/>
    </source>
</evidence>
<evidence type="ECO:0000256" key="7">
    <source>
        <dbReference type="ARBA" id="ARBA00023136"/>
    </source>
</evidence>
<evidence type="ECO:0000313" key="11">
    <source>
        <dbReference type="Proteomes" id="UP000383932"/>
    </source>
</evidence>
<name>A0A5N5QLY0_9AGAM</name>
<proteinExistence type="predicted"/>
<feature type="transmembrane region" description="Helical" evidence="9">
    <location>
        <begin position="236"/>
        <end position="261"/>
    </location>
</feature>
<sequence length="346" mass="37387">MSQAAKATPLRRPSASPSKSESTHIPGPPNSALSPTPTSPLLLQKLLVLSLLSALIGGGIIYSIINDTYLDTSNPLLAHLPHPAAEISYFARKSNIFNQLFVKKAWGWTSAAFFALWLTGPSHLRKAGRVIEWAIATGIWVLFSLWFFGPGLFHRFASMTGAQCVVILPPSPDAASNLVTVPVEFCQLGQAVSPTTHPALFAADFVSARLSNTHSLDAKWRGVPKLYNGHDISGHIFLLTLSILFLAEQISISLSVIYPSLDPVPSKAQHHASPLHKFSVKASMGLLGIWFLMSLTTAIYFHTPFEKVTGFLAGLLAAYIIKLPIPIISRAPPPAPRIVPIDKPGI</sequence>
<dbReference type="PANTHER" id="PTHR23129:SF0">
    <property type="entry name" value="ACYL-COENZYME A DIPHOSPHATASE FITM2"/>
    <property type="match status" value="1"/>
</dbReference>
<dbReference type="GO" id="GO:0005789">
    <property type="term" value="C:endoplasmic reticulum membrane"/>
    <property type="evidence" value="ECO:0007669"/>
    <property type="project" value="UniProtKB-SubCell"/>
</dbReference>
<keyword evidence="3" id="KW-0378">Hydrolase</keyword>
<feature type="region of interest" description="Disordered" evidence="8">
    <location>
        <begin position="1"/>
        <end position="33"/>
    </location>
</feature>
<feature type="transmembrane region" description="Helical" evidence="9">
    <location>
        <begin position="46"/>
        <end position="65"/>
    </location>
</feature>
<dbReference type="Proteomes" id="UP000383932">
    <property type="component" value="Unassembled WGS sequence"/>
</dbReference>
<dbReference type="AlphaFoldDB" id="A0A5N5QLY0"/>
<dbReference type="InterPro" id="IPR019388">
    <property type="entry name" value="FIT"/>
</dbReference>
<keyword evidence="7 9" id="KW-0472">Membrane</keyword>
<dbReference type="GO" id="GO:0008654">
    <property type="term" value="P:phospholipid biosynthetic process"/>
    <property type="evidence" value="ECO:0007669"/>
    <property type="project" value="TreeGrafter"/>
</dbReference>
<evidence type="ECO:0000256" key="3">
    <source>
        <dbReference type="ARBA" id="ARBA00022801"/>
    </source>
</evidence>
<evidence type="ECO:0000256" key="5">
    <source>
        <dbReference type="ARBA" id="ARBA00022989"/>
    </source>
</evidence>
<keyword evidence="6" id="KW-0443">Lipid metabolism</keyword>
<dbReference type="GO" id="GO:0034389">
    <property type="term" value="P:lipid droplet organization"/>
    <property type="evidence" value="ECO:0007669"/>
    <property type="project" value="TreeGrafter"/>
</dbReference>
<dbReference type="EMBL" id="SSOP01000060">
    <property type="protein sequence ID" value="KAB5592563.1"/>
    <property type="molecule type" value="Genomic_DNA"/>
</dbReference>
<evidence type="ECO:0000313" key="10">
    <source>
        <dbReference type="EMBL" id="KAB5592563.1"/>
    </source>
</evidence>
<comment type="caution">
    <text evidence="10">The sequence shown here is derived from an EMBL/GenBank/DDBJ whole genome shotgun (WGS) entry which is preliminary data.</text>
</comment>
<organism evidence="10 11">
    <name type="scientific">Ceratobasidium theobromae</name>
    <dbReference type="NCBI Taxonomy" id="1582974"/>
    <lineage>
        <taxon>Eukaryota</taxon>
        <taxon>Fungi</taxon>
        <taxon>Dikarya</taxon>
        <taxon>Basidiomycota</taxon>
        <taxon>Agaricomycotina</taxon>
        <taxon>Agaricomycetes</taxon>
        <taxon>Cantharellales</taxon>
        <taxon>Ceratobasidiaceae</taxon>
        <taxon>Ceratobasidium</taxon>
    </lineage>
</organism>
<accession>A0A5N5QLY0</accession>
<evidence type="ECO:0000256" key="1">
    <source>
        <dbReference type="ARBA" id="ARBA00004477"/>
    </source>
</evidence>
<keyword evidence="11" id="KW-1185">Reference proteome</keyword>
<feature type="transmembrane region" description="Helical" evidence="9">
    <location>
        <begin position="100"/>
        <end position="118"/>
    </location>
</feature>